<sequence>MPMRHSPQSWEDGLTSSPAHRSRLRVALHDHNAAHSAGAAIAPYDWLALATRRIEHERWVRCDECHGIAAQHSARSASACPDFPFVSQLSWMMLRARSACARTPTLSNAQSHTGDQFVPFASDATSWPTDLQDGLAALEDVAPPPAPPNRTASTGLASAICRLGAVPQLQAAAVVFADGTTVCGADVYAGMAISALQRRRLPPRLQ</sequence>
<keyword evidence="2" id="KW-1185">Reference proteome</keyword>
<protein>
    <submittedName>
        <fullName evidence="1">Uncharacterized protein</fullName>
    </submittedName>
</protein>
<organism evidence="1 2">
    <name type="scientific">Rhodotorula paludigena</name>
    <dbReference type="NCBI Taxonomy" id="86838"/>
    <lineage>
        <taxon>Eukaryota</taxon>
        <taxon>Fungi</taxon>
        <taxon>Dikarya</taxon>
        <taxon>Basidiomycota</taxon>
        <taxon>Pucciniomycotina</taxon>
        <taxon>Microbotryomycetes</taxon>
        <taxon>Sporidiobolales</taxon>
        <taxon>Sporidiobolaceae</taxon>
        <taxon>Rhodotorula</taxon>
    </lineage>
</organism>
<dbReference type="AlphaFoldDB" id="A0AAV5G9M5"/>
<dbReference type="EMBL" id="BQKY01000001">
    <property type="protein sequence ID" value="GJN87063.1"/>
    <property type="molecule type" value="Genomic_DNA"/>
</dbReference>
<evidence type="ECO:0000313" key="1">
    <source>
        <dbReference type="EMBL" id="GJN87063.1"/>
    </source>
</evidence>
<gene>
    <name evidence="1" type="ORF">Rhopal_000007-T1</name>
</gene>
<accession>A0AAV5G9M5</accession>
<comment type="caution">
    <text evidence="1">The sequence shown here is derived from an EMBL/GenBank/DDBJ whole genome shotgun (WGS) entry which is preliminary data.</text>
</comment>
<reference evidence="1 2" key="1">
    <citation type="submission" date="2021-12" db="EMBL/GenBank/DDBJ databases">
        <title>High titer production of polyol ester of fatty acids by Rhodotorula paludigena BS15 towards product separation-free biomass refinery.</title>
        <authorList>
            <person name="Mano J."/>
            <person name="Ono H."/>
            <person name="Tanaka T."/>
            <person name="Naito K."/>
            <person name="Sushida H."/>
            <person name="Ike M."/>
            <person name="Tokuyasu K."/>
            <person name="Kitaoka M."/>
        </authorList>
    </citation>
    <scope>NUCLEOTIDE SEQUENCE [LARGE SCALE GENOMIC DNA]</scope>
    <source>
        <strain evidence="1 2">BS15</strain>
    </source>
</reference>
<name>A0AAV5G9M5_9BASI</name>
<dbReference type="Proteomes" id="UP001342314">
    <property type="component" value="Unassembled WGS sequence"/>
</dbReference>
<proteinExistence type="predicted"/>
<evidence type="ECO:0000313" key="2">
    <source>
        <dbReference type="Proteomes" id="UP001342314"/>
    </source>
</evidence>